<evidence type="ECO:0000313" key="2">
    <source>
        <dbReference type="EMBL" id="QGX94689.1"/>
    </source>
</evidence>
<dbReference type="InterPro" id="IPR055735">
    <property type="entry name" value="DUF7311"/>
</dbReference>
<sequence>MIRAVLAVLLSVALFAAVVPGIDEARRSRTATHLDGVTDRIERTVHSLRAHEDPTRPSVSGARRIVRVSLPARSWSAAGASLRIEGDEDRVGYRLDGRPPRWTTLRGIDLRTPAGPVVLERPGRHRLVVSLVRDRGVGVVIARR</sequence>
<dbReference type="KEGG" id="hra:EI982_07720"/>
<dbReference type="RefSeq" id="WP_157689055.1">
    <property type="nucleotide sequence ID" value="NZ_CP034345.1"/>
</dbReference>
<feature type="domain" description="DUF7311" evidence="1">
    <location>
        <begin position="1"/>
        <end position="143"/>
    </location>
</feature>
<dbReference type="EMBL" id="CP034345">
    <property type="protein sequence ID" value="QGX94689.1"/>
    <property type="molecule type" value="Genomic_DNA"/>
</dbReference>
<keyword evidence="3" id="KW-1185">Reference proteome</keyword>
<dbReference type="Pfam" id="PF23993">
    <property type="entry name" value="DUF7311"/>
    <property type="match status" value="1"/>
</dbReference>
<dbReference type="AlphaFoldDB" id="A0A6B9FEB6"/>
<protein>
    <submittedName>
        <fullName evidence="2">ABC transporter</fullName>
    </submittedName>
</protein>
<evidence type="ECO:0000259" key="1">
    <source>
        <dbReference type="Pfam" id="PF23993"/>
    </source>
</evidence>
<organism evidence="2 3">
    <name type="scientific">Haloplanus rallus</name>
    <dbReference type="NCBI Taxonomy" id="1816183"/>
    <lineage>
        <taxon>Archaea</taxon>
        <taxon>Methanobacteriati</taxon>
        <taxon>Methanobacteriota</taxon>
        <taxon>Stenosarchaea group</taxon>
        <taxon>Halobacteria</taxon>
        <taxon>Halobacteriales</taxon>
        <taxon>Haloferacaceae</taxon>
        <taxon>Haloplanus</taxon>
    </lineage>
</organism>
<dbReference type="Proteomes" id="UP000428325">
    <property type="component" value="Chromosome"/>
</dbReference>
<name>A0A6B9FEB6_9EURY</name>
<evidence type="ECO:0000313" key="3">
    <source>
        <dbReference type="Proteomes" id="UP000428325"/>
    </source>
</evidence>
<dbReference type="OrthoDB" id="305508at2157"/>
<reference evidence="2 3" key="1">
    <citation type="submission" date="2018-12" db="EMBL/GenBank/DDBJ databases">
        <title>Complete genome sequence of Haloplanus rallus MBLA0036.</title>
        <authorList>
            <person name="Nam Y.-d."/>
            <person name="Kang J."/>
            <person name="Chung W.-H."/>
            <person name="Park Y.S."/>
        </authorList>
    </citation>
    <scope>NUCLEOTIDE SEQUENCE [LARGE SCALE GENOMIC DNA]</scope>
    <source>
        <strain evidence="2 3">MBLA0036</strain>
    </source>
</reference>
<dbReference type="GeneID" id="43369415"/>
<proteinExistence type="predicted"/>
<gene>
    <name evidence="2" type="ORF">EI982_07720</name>
</gene>
<accession>A0A6B9FEB6</accession>